<reference evidence="3" key="1">
    <citation type="submission" date="2021-01" db="EMBL/GenBank/DDBJ databases">
        <authorList>
            <person name="Corre E."/>
            <person name="Pelletier E."/>
            <person name="Niang G."/>
            <person name="Scheremetjew M."/>
            <person name="Finn R."/>
            <person name="Kale V."/>
            <person name="Holt S."/>
            <person name="Cochrane G."/>
            <person name="Meng A."/>
            <person name="Brown T."/>
            <person name="Cohen L."/>
        </authorList>
    </citation>
    <scope>NUCLEOTIDE SEQUENCE</scope>
    <source>
        <strain evidence="3">GSBS06</strain>
    </source>
</reference>
<keyword evidence="1" id="KW-0812">Transmembrane</keyword>
<protein>
    <recommendedName>
        <fullName evidence="2">DUF2061 domain-containing protein</fullName>
    </recommendedName>
</protein>
<feature type="domain" description="DUF2061" evidence="2">
    <location>
        <begin position="23"/>
        <end position="73"/>
    </location>
</feature>
<dbReference type="EMBL" id="HBIN01023020">
    <property type="protein sequence ID" value="CAE0447746.1"/>
    <property type="molecule type" value="Transcribed_RNA"/>
</dbReference>
<dbReference type="Pfam" id="PF09834">
    <property type="entry name" value="DUF2061"/>
    <property type="match status" value="2"/>
</dbReference>
<feature type="transmembrane region" description="Helical" evidence="1">
    <location>
        <begin position="51"/>
        <end position="69"/>
    </location>
</feature>
<sequence>MRASSREPDTVVEIEKQSQLRSLVKSLSWRFVATFTTFLLTYIISGELTTAFKIGPADFVFKLLVFYLHERIWLLNLAQQLPRKRVLKTVSWKIVAVSMTIIITYGVTKELSFAFKLGPADFVAKLALYHSHEYLWDHIPYGREESKEKAN</sequence>
<feature type="transmembrane region" description="Helical" evidence="1">
    <location>
        <begin position="90"/>
        <end position="108"/>
    </location>
</feature>
<accession>A0A7S3PQX4</accession>
<feature type="domain" description="DUF2061" evidence="2">
    <location>
        <begin position="86"/>
        <end position="137"/>
    </location>
</feature>
<dbReference type="AlphaFoldDB" id="A0A7S3PQX4"/>
<keyword evidence="1" id="KW-1133">Transmembrane helix</keyword>
<dbReference type="InterPro" id="IPR018638">
    <property type="entry name" value="DUF2061_membrane"/>
</dbReference>
<gene>
    <name evidence="3" type="ORF">ASTO00021_LOCUS17709</name>
</gene>
<feature type="transmembrane region" description="Helical" evidence="1">
    <location>
        <begin position="27"/>
        <end position="45"/>
    </location>
</feature>
<keyword evidence="1" id="KW-0472">Membrane</keyword>
<proteinExistence type="predicted"/>
<evidence type="ECO:0000259" key="2">
    <source>
        <dbReference type="Pfam" id="PF09834"/>
    </source>
</evidence>
<organism evidence="3">
    <name type="scientific">Aplanochytrium stocchinoi</name>
    <dbReference type="NCBI Taxonomy" id="215587"/>
    <lineage>
        <taxon>Eukaryota</taxon>
        <taxon>Sar</taxon>
        <taxon>Stramenopiles</taxon>
        <taxon>Bigyra</taxon>
        <taxon>Labyrinthulomycetes</taxon>
        <taxon>Thraustochytrida</taxon>
        <taxon>Thraustochytriidae</taxon>
        <taxon>Aplanochytrium</taxon>
    </lineage>
</organism>
<evidence type="ECO:0000256" key="1">
    <source>
        <dbReference type="SAM" id="Phobius"/>
    </source>
</evidence>
<evidence type="ECO:0000313" key="3">
    <source>
        <dbReference type="EMBL" id="CAE0447746.1"/>
    </source>
</evidence>
<name>A0A7S3PQX4_9STRA</name>